<evidence type="ECO:0000256" key="1">
    <source>
        <dbReference type="ARBA" id="ARBA00023002"/>
    </source>
</evidence>
<comment type="caution">
    <text evidence="4">The sequence shown here is derived from an EMBL/GenBank/DDBJ whole genome shotgun (WGS) entry which is preliminary data.</text>
</comment>
<dbReference type="RefSeq" id="WP_231003879.1">
    <property type="nucleotide sequence ID" value="NZ_JAJNEC010000005.1"/>
</dbReference>
<proteinExistence type="predicted"/>
<dbReference type="SUPFAM" id="SSF51735">
    <property type="entry name" value="NAD(P)-binding Rossmann-fold domains"/>
    <property type="match status" value="1"/>
</dbReference>
<keyword evidence="2" id="KW-0520">NAD</keyword>
<name>A0ABS8PNK9_9BACT</name>
<protein>
    <submittedName>
        <fullName evidence="4">D-2-hydroxyacid dehydrogenase</fullName>
    </submittedName>
</protein>
<sequence>MMELIIDLPVYMPVLKKIQELDGINVHLLPEPAVVARTLPVAEIEHGTVLLCTIPPENHAAMKNLELVQIASAGYTQLINQGFAQRNIRCCNALGVFDVPIAEWNMAMMIHLARDFKGMQRNQQQKVWDRSARFQDEIRGRVVGIWGYGGIGRETARLARALGMTVHVLSRSGLKPRHHTYCVPGTGDPEGLLPDRVFGMDEKDAFLRSVDFLIMAIPQTGSTEGIVGEAELRLLKPSAFLLNPARGPLIKEAALVRALQENWFAGAALDTHYHYPMPPEHPLWEMDNVILTPHISGSSASPHFLERVWDIFFENVQRLRNGKPLLNELSAAALTGK</sequence>
<dbReference type="PANTHER" id="PTHR43333">
    <property type="entry name" value="2-HACID_DH_C DOMAIN-CONTAINING PROTEIN"/>
    <property type="match status" value="1"/>
</dbReference>
<keyword evidence="5" id="KW-1185">Reference proteome</keyword>
<evidence type="ECO:0000313" key="4">
    <source>
        <dbReference type="EMBL" id="MCD2422666.1"/>
    </source>
</evidence>
<evidence type="ECO:0000313" key="5">
    <source>
        <dbReference type="Proteomes" id="UP001199816"/>
    </source>
</evidence>
<evidence type="ECO:0000256" key="2">
    <source>
        <dbReference type="ARBA" id="ARBA00023027"/>
    </source>
</evidence>
<dbReference type="Proteomes" id="UP001199816">
    <property type="component" value="Unassembled WGS sequence"/>
</dbReference>
<dbReference type="InterPro" id="IPR036291">
    <property type="entry name" value="NAD(P)-bd_dom_sf"/>
</dbReference>
<dbReference type="PANTHER" id="PTHR43333:SF1">
    <property type="entry name" value="D-ISOMER SPECIFIC 2-HYDROXYACID DEHYDROGENASE NAD-BINDING DOMAIN-CONTAINING PROTEIN"/>
    <property type="match status" value="1"/>
</dbReference>
<dbReference type="SUPFAM" id="SSF52283">
    <property type="entry name" value="Formate/glycerate dehydrogenase catalytic domain-like"/>
    <property type="match status" value="1"/>
</dbReference>
<feature type="domain" description="D-isomer specific 2-hydroxyacid dehydrogenase NAD-binding" evidence="3">
    <location>
        <begin position="106"/>
        <end position="296"/>
    </location>
</feature>
<reference evidence="4 5" key="1">
    <citation type="submission" date="2021-11" db="EMBL/GenBank/DDBJ databases">
        <title>Genomic of Niabella pedocola.</title>
        <authorList>
            <person name="Wu T."/>
        </authorList>
    </citation>
    <scope>NUCLEOTIDE SEQUENCE [LARGE SCALE GENOMIC DNA]</scope>
    <source>
        <strain evidence="4 5">JCM 31011</strain>
    </source>
</reference>
<gene>
    <name evidence="4" type="ORF">LQ567_07835</name>
</gene>
<dbReference type="CDD" id="cd05300">
    <property type="entry name" value="2-Hacid_dh_1"/>
    <property type="match status" value="1"/>
</dbReference>
<dbReference type="Pfam" id="PF02826">
    <property type="entry name" value="2-Hacid_dh_C"/>
    <property type="match status" value="1"/>
</dbReference>
<dbReference type="InterPro" id="IPR006140">
    <property type="entry name" value="D-isomer_DH_NAD-bd"/>
</dbReference>
<keyword evidence="1" id="KW-0560">Oxidoreductase</keyword>
<dbReference type="Gene3D" id="3.40.50.720">
    <property type="entry name" value="NAD(P)-binding Rossmann-like Domain"/>
    <property type="match status" value="2"/>
</dbReference>
<evidence type="ECO:0000259" key="3">
    <source>
        <dbReference type="Pfam" id="PF02826"/>
    </source>
</evidence>
<accession>A0ABS8PNK9</accession>
<organism evidence="4 5">
    <name type="scientific">Niabella pedocola</name>
    <dbReference type="NCBI Taxonomy" id="1752077"/>
    <lineage>
        <taxon>Bacteria</taxon>
        <taxon>Pseudomonadati</taxon>
        <taxon>Bacteroidota</taxon>
        <taxon>Chitinophagia</taxon>
        <taxon>Chitinophagales</taxon>
        <taxon>Chitinophagaceae</taxon>
        <taxon>Niabella</taxon>
    </lineage>
</organism>
<dbReference type="EMBL" id="JAJNEC010000005">
    <property type="protein sequence ID" value="MCD2422666.1"/>
    <property type="molecule type" value="Genomic_DNA"/>
</dbReference>